<organism evidence="1 2">
    <name type="scientific">Streptomyces huasconensis</name>
    <dbReference type="NCBI Taxonomy" id="1854574"/>
    <lineage>
        <taxon>Bacteria</taxon>
        <taxon>Bacillati</taxon>
        <taxon>Actinomycetota</taxon>
        <taxon>Actinomycetes</taxon>
        <taxon>Kitasatosporales</taxon>
        <taxon>Streptomycetaceae</taxon>
        <taxon>Streptomyces</taxon>
    </lineage>
</organism>
<dbReference type="InterPro" id="IPR027417">
    <property type="entry name" value="P-loop_NTPase"/>
</dbReference>
<keyword evidence="2" id="KW-1185">Reference proteome</keyword>
<dbReference type="Proteomes" id="UP001553843">
    <property type="component" value="Unassembled WGS sequence"/>
</dbReference>
<sequence>MFSLFQSVRIRGAAGEPIPHTLKSLKRLEVEFRRSELSLVVAGPGTGKSLFALFLAMTANVPVLYFSADSSSATQVTRATAILTGDDSKTVKHALTQGDFSKYEAALGQRWWTRFSFSARPTQNELEIHLLCYLEVFGCTPHLLVVDNITNIDTGAVGDAEGYTFGLESLCEYLDDMARATAAHVLGLHHVTGEHSDGLKPIPLSGVKGKVHRVPAVIITVHKEIDGMNGRILNFSPVKNREGFEDSSGGTFASFRLNRSNLRLEEIDEELPDFLSS</sequence>
<accession>A0ABV3MA11</accession>
<dbReference type="Gene3D" id="3.40.50.300">
    <property type="entry name" value="P-loop containing nucleotide triphosphate hydrolases"/>
    <property type="match status" value="1"/>
</dbReference>
<gene>
    <name evidence="1" type="ORF">AB0887_36885</name>
</gene>
<reference evidence="1 2" key="1">
    <citation type="submission" date="2024-06" db="EMBL/GenBank/DDBJ databases">
        <title>The Natural Products Discovery Center: Release of the First 8490 Sequenced Strains for Exploring Actinobacteria Biosynthetic Diversity.</title>
        <authorList>
            <person name="Kalkreuter E."/>
            <person name="Kautsar S.A."/>
            <person name="Yang D."/>
            <person name="Bader C.D."/>
            <person name="Teijaro C.N."/>
            <person name="Fluegel L."/>
            <person name="Davis C.M."/>
            <person name="Simpson J.R."/>
            <person name="Lauterbach L."/>
            <person name="Steele A.D."/>
            <person name="Gui C."/>
            <person name="Meng S."/>
            <person name="Li G."/>
            <person name="Viehrig K."/>
            <person name="Ye F."/>
            <person name="Su P."/>
            <person name="Kiefer A.F."/>
            <person name="Nichols A."/>
            <person name="Cepeda A.J."/>
            <person name="Yan W."/>
            <person name="Fan B."/>
            <person name="Jiang Y."/>
            <person name="Adhikari A."/>
            <person name="Zheng C.-J."/>
            <person name="Schuster L."/>
            <person name="Cowan T.M."/>
            <person name="Smanski M.J."/>
            <person name="Chevrette M.G."/>
            <person name="De Carvalho L.P.S."/>
            <person name="Shen B."/>
        </authorList>
    </citation>
    <scope>NUCLEOTIDE SEQUENCE [LARGE SCALE GENOMIC DNA]</scope>
    <source>
        <strain evidence="1 2">NPDC047833</strain>
    </source>
</reference>
<dbReference type="SUPFAM" id="SSF52540">
    <property type="entry name" value="P-loop containing nucleoside triphosphate hydrolases"/>
    <property type="match status" value="1"/>
</dbReference>
<dbReference type="EMBL" id="JBEYRS010000026">
    <property type="protein sequence ID" value="MEW2367502.1"/>
    <property type="molecule type" value="Genomic_DNA"/>
</dbReference>
<evidence type="ECO:0000313" key="2">
    <source>
        <dbReference type="Proteomes" id="UP001553843"/>
    </source>
</evidence>
<evidence type="ECO:0000313" key="1">
    <source>
        <dbReference type="EMBL" id="MEW2367502.1"/>
    </source>
</evidence>
<proteinExistence type="predicted"/>
<dbReference type="RefSeq" id="WP_359774958.1">
    <property type="nucleotide sequence ID" value="NZ_JBEYRR010000002.1"/>
</dbReference>
<comment type="caution">
    <text evidence="1">The sequence shown here is derived from an EMBL/GenBank/DDBJ whole genome shotgun (WGS) entry which is preliminary data.</text>
</comment>
<name>A0ABV3MA11_9ACTN</name>
<protein>
    <submittedName>
        <fullName evidence="1">AAA family ATPase</fullName>
    </submittedName>
</protein>